<evidence type="ECO:0000313" key="1">
    <source>
        <dbReference type="EMBL" id="GCC48925.1"/>
    </source>
</evidence>
<dbReference type="AlphaFoldDB" id="A0A401U211"/>
<proteinExistence type="predicted"/>
<dbReference type="Proteomes" id="UP000287033">
    <property type="component" value="Unassembled WGS sequence"/>
</dbReference>
<dbReference type="EMBL" id="BEZZ01257013">
    <property type="protein sequence ID" value="GCC48925.1"/>
    <property type="molecule type" value="Genomic_DNA"/>
</dbReference>
<protein>
    <submittedName>
        <fullName evidence="1">Uncharacterized protein</fullName>
    </submittedName>
</protein>
<accession>A0A401U211</accession>
<sequence length="116" mass="12576">MQPLGGRRIEDVAGLLEGAEGVGVHHLRPHVAVIAGGIMVAGEDVTELGRPVAQRDFRGHADLLQLLLFEGADVPARRRRLGVEFEVDQRRGDELDGGKALVELARGEEALEQIVR</sequence>
<gene>
    <name evidence="1" type="ORF">chiPu_0033207</name>
</gene>
<evidence type="ECO:0000313" key="2">
    <source>
        <dbReference type="Proteomes" id="UP000287033"/>
    </source>
</evidence>
<reference evidence="1 2" key="1">
    <citation type="journal article" date="2018" name="Nat. Ecol. Evol.">
        <title>Shark genomes provide insights into elasmobranch evolution and the origin of vertebrates.</title>
        <authorList>
            <person name="Hara Y"/>
            <person name="Yamaguchi K"/>
            <person name="Onimaru K"/>
            <person name="Kadota M"/>
            <person name="Koyanagi M"/>
            <person name="Keeley SD"/>
            <person name="Tatsumi K"/>
            <person name="Tanaka K"/>
            <person name="Motone F"/>
            <person name="Kageyama Y"/>
            <person name="Nozu R"/>
            <person name="Adachi N"/>
            <person name="Nishimura O"/>
            <person name="Nakagawa R"/>
            <person name="Tanegashima C"/>
            <person name="Kiyatake I"/>
            <person name="Matsumoto R"/>
            <person name="Murakumo K"/>
            <person name="Nishida K"/>
            <person name="Terakita A"/>
            <person name="Kuratani S"/>
            <person name="Sato K"/>
            <person name="Hyodo S Kuraku.S."/>
        </authorList>
    </citation>
    <scope>NUCLEOTIDE SEQUENCE [LARGE SCALE GENOMIC DNA]</scope>
</reference>
<keyword evidence="2" id="KW-1185">Reference proteome</keyword>
<name>A0A401U211_CHIPU</name>
<comment type="caution">
    <text evidence="1">The sequence shown here is derived from an EMBL/GenBank/DDBJ whole genome shotgun (WGS) entry which is preliminary data.</text>
</comment>
<organism evidence="1 2">
    <name type="scientific">Chiloscyllium punctatum</name>
    <name type="common">Brownbanded bambooshark</name>
    <name type="synonym">Hemiscyllium punctatum</name>
    <dbReference type="NCBI Taxonomy" id="137246"/>
    <lineage>
        <taxon>Eukaryota</taxon>
        <taxon>Metazoa</taxon>
        <taxon>Chordata</taxon>
        <taxon>Craniata</taxon>
        <taxon>Vertebrata</taxon>
        <taxon>Chondrichthyes</taxon>
        <taxon>Elasmobranchii</taxon>
        <taxon>Galeomorphii</taxon>
        <taxon>Galeoidea</taxon>
        <taxon>Orectolobiformes</taxon>
        <taxon>Hemiscylliidae</taxon>
        <taxon>Chiloscyllium</taxon>
    </lineage>
</organism>